<dbReference type="InterPro" id="IPR001867">
    <property type="entry name" value="OmpR/PhoB-type_DNA-bd"/>
</dbReference>
<dbReference type="SUPFAM" id="SSF46894">
    <property type="entry name" value="C-terminal effector domain of the bipartite response regulators"/>
    <property type="match status" value="1"/>
</dbReference>
<evidence type="ECO:0000256" key="1">
    <source>
        <dbReference type="ARBA" id="ARBA00023125"/>
    </source>
</evidence>
<evidence type="ECO:0000313" key="4">
    <source>
        <dbReference type="EMBL" id="NIJ51865.1"/>
    </source>
</evidence>
<sequence>MKINLYLIVMISFKAFSQKMTYRIYLVKITLLAIGLLLCFQMAFAKTDDFRFAEKVNIALRRTAHHLLVLNADSTTTIQPVQQKDPNTFSIRVENLLTYEKLPELLQQSLQMQHIERGYNVAVLRCDSPIIQLGYNFLDLNQEGGVPCQNRAQEGGCYTLQISFVPENSAAVGGFSSWWMLPFGSALAGLGFMAWTRSRQKGLAKTTSESTKPTLTPGLKFGNSSLDLPGQILQCGSTIHQLTYREAKLLSLFVRNPNQVLERDFILKSVWEDEGIIVGRSVDVFVSRLRKMLSNDATIKIAAVHGVGYKMEVLL</sequence>
<evidence type="ECO:0000256" key="2">
    <source>
        <dbReference type="PROSITE-ProRule" id="PRU01091"/>
    </source>
</evidence>
<feature type="domain" description="OmpR/PhoB-type" evidence="3">
    <location>
        <begin position="216"/>
        <end position="313"/>
    </location>
</feature>
<reference evidence="4 5" key="1">
    <citation type="submission" date="2020-03" db="EMBL/GenBank/DDBJ databases">
        <title>Genomic Encyclopedia of Type Strains, Phase IV (KMG-IV): sequencing the most valuable type-strain genomes for metagenomic binning, comparative biology and taxonomic classification.</title>
        <authorList>
            <person name="Goeker M."/>
        </authorList>
    </citation>
    <scope>NUCLEOTIDE SEQUENCE [LARGE SCALE GENOMIC DNA]</scope>
    <source>
        <strain evidence="4 5">DSM 102865</strain>
    </source>
</reference>
<organism evidence="4 5">
    <name type="scientific">Dyadobacter arcticus</name>
    <dbReference type="NCBI Taxonomy" id="1078754"/>
    <lineage>
        <taxon>Bacteria</taxon>
        <taxon>Pseudomonadati</taxon>
        <taxon>Bacteroidota</taxon>
        <taxon>Cytophagia</taxon>
        <taxon>Cytophagales</taxon>
        <taxon>Spirosomataceae</taxon>
        <taxon>Dyadobacter</taxon>
    </lineage>
</organism>
<feature type="DNA-binding region" description="OmpR/PhoB-type" evidence="2">
    <location>
        <begin position="216"/>
        <end position="313"/>
    </location>
</feature>
<dbReference type="CDD" id="cd00383">
    <property type="entry name" value="trans_reg_C"/>
    <property type="match status" value="1"/>
</dbReference>
<dbReference type="RefSeq" id="WP_310588504.1">
    <property type="nucleotide sequence ID" value="NZ_JAASQJ010000001.1"/>
</dbReference>
<evidence type="ECO:0000313" key="5">
    <source>
        <dbReference type="Proteomes" id="UP001179181"/>
    </source>
</evidence>
<dbReference type="SMART" id="SM00862">
    <property type="entry name" value="Trans_reg_C"/>
    <property type="match status" value="1"/>
</dbReference>
<dbReference type="InterPro" id="IPR036388">
    <property type="entry name" value="WH-like_DNA-bd_sf"/>
</dbReference>
<protein>
    <recommendedName>
        <fullName evidence="3">OmpR/PhoB-type domain-containing protein</fullName>
    </recommendedName>
</protein>
<dbReference type="Gene3D" id="1.10.10.10">
    <property type="entry name" value="Winged helix-like DNA-binding domain superfamily/Winged helix DNA-binding domain"/>
    <property type="match status" value="1"/>
</dbReference>
<dbReference type="Pfam" id="PF00486">
    <property type="entry name" value="Trans_reg_C"/>
    <property type="match status" value="1"/>
</dbReference>
<accession>A0ABX0UJI9</accession>
<name>A0ABX0UJI9_9BACT</name>
<gene>
    <name evidence="4" type="ORF">FHS68_001021</name>
</gene>
<dbReference type="EMBL" id="JAASQJ010000001">
    <property type="protein sequence ID" value="NIJ51865.1"/>
    <property type="molecule type" value="Genomic_DNA"/>
</dbReference>
<dbReference type="InterPro" id="IPR016032">
    <property type="entry name" value="Sig_transdc_resp-reg_C-effctor"/>
</dbReference>
<evidence type="ECO:0000259" key="3">
    <source>
        <dbReference type="PROSITE" id="PS51755"/>
    </source>
</evidence>
<keyword evidence="1 2" id="KW-0238">DNA-binding</keyword>
<proteinExistence type="predicted"/>
<dbReference type="PROSITE" id="PS51755">
    <property type="entry name" value="OMPR_PHOB"/>
    <property type="match status" value="1"/>
</dbReference>
<comment type="caution">
    <text evidence="4">The sequence shown here is derived from an EMBL/GenBank/DDBJ whole genome shotgun (WGS) entry which is preliminary data.</text>
</comment>
<keyword evidence="5" id="KW-1185">Reference proteome</keyword>
<dbReference type="Proteomes" id="UP001179181">
    <property type="component" value="Unassembled WGS sequence"/>
</dbReference>